<organism evidence="1 2">
    <name type="scientific">Arcicella rigui</name>
    <dbReference type="NCBI Taxonomy" id="797020"/>
    <lineage>
        <taxon>Bacteria</taxon>
        <taxon>Pseudomonadati</taxon>
        <taxon>Bacteroidota</taxon>
        <taxon>Cytophagia</taxon>
        <taxon>Cytophagales</taxon>
        <taxon>Flectobacillaceae</taxon>
        <taxon>Arcicella</taxon>
    </lineage>
</organism>
<evidence type="ECO:0000313" key="2">
    <source>
        <dbReference type="Proteomes" id="UP001302949"/>
    </source>
</evidence>
<accession>A0ABU5Q5B1</accession>
<evidence type="ECO:0000313" key="1">
    <source>
        <dbReference type="EMBL" id="MEA5137999.1"/>
    </source>
</evidence>
<dbReference type="PANTHER" id="PTHR34613">
    <property type="entry name" value="SLL0800 PROTEIN"/>
    <property type="match status" value="1"/>
</dbReference>
<dbReference type="EMBL" id="JAYFUM010000003">
    <property type="protein sequence ID" value="MEA5137999.1"/>
    <property type="molecule type" value="Genomic_DNA"/>
</dbReference>
<dbReference type="RefSeq" id="WP_323295166.1">
    <property type="nucleotide sequence ID" value="NZ_JAYFUM010000003.1"/>
</dbReference>
<proteinExistence type="predicted"/>
<gene>
    <name evidence="1" type="ORF">VB248_02565</name>
</gene>
<keyword evidence="2" id="KW-1185">Reference proteome</keyword>
<dbReference type="PANTHER" id="PTHR34613:SF1">
    <property type="entry name" value="SLL6017 PROTEIN"/>
    <property type="match status" value="1"/>
</dbReference>
<dbReference type="Proteomes" id="UP001302949">
    <property type="component" value="Unassembled WGS sequence"/>
</dbReference>
<reference evidence="1 2" key="1">
    <citation type="submission" date="2023-12" db="EMBL/GenBank/DDBJ databases">
        <title>Novel species of the genus Arcicella isolated from rivers.</title>
        <authorList>
            <person name="Lu H."/>
        </authorList>
    </citation>
    <scope>NUCLEOTIDE SEQUENCE [LARGE SCALE GENOMIC DNA]</scope>
    <source>
        <strain evidence="1 2">KCTC 23307</strain>
    </source>
</reference>
<protein>
    <recommendedName>
        <fullName evidence="3">Transposase/invertase (TIGR01784 family)</fullName>
    </recommendedName>
</protein>
<comment type="caution">
    <text evidence="1">The sequence shown here is derived from an EMBL/GenBank/DDBJ whole genome shotgun (WGS) entry which is preliminary data.</text>
</comment>
<name>A0ABU5Q5B1_9BACT</name>
<evidence type="ECO:0008006" key="3">
    <source>
        <dbReference type="Google" id="ProtNLM"/>
    </source>
</evidence>
<sequence length="275" mass="32272">MSINEYDRILKENIEPILLPFAQKLLGLTGAKYTSIKDDLHTTIERKPDFLKKVREIGENKSYILQIEFQSIDEKEMVYRMLEYKSLLLRKYKLDVRQFVLYIGKNKHRRMTNKLISHGLTFDYEIIDIQEFDYEYFLKSEIPEEVILAILCNFKNTSPEKVIHKILHKLDELLNGQSRFGKYMKQLEVLAKLRDLQEETIKQTTNMPIVYDLETDIRFIQGMNKGEEKGEARGKEKALNDNIKQLLLSNLLTVAQIAETLKVPIAKVENIKNSL</sequence>